<feature type="transmembrane region" description="Helical" evidence="5">
    <location>
        <begin position="53"/>
        <end position="77"/>
    </location>
</feature>
<feature type="transmembrane region" description="Helical" evidence="5">
    <location>
        <begin position="83"/>
        <end position="109"/>
    </location>
</feature>
<dbReference type="InterPro" id="IPR010432">
    <property type="entry name" value="RDD"/>
</dbReference>
<keyword evidence="3 5" id="KW-1133">Transmembrane helix</keyword>
<dbReference type="Proteomes" id="UP000322214">
    <property type="component" value="Chromosome"/>
</dbReference>
<evidence type="ECO:0000256" key="5">
    <source>
        <dbReference type="SAM" id="Phobius"/>
    </source>
</evidence>
<evidence type="ECO:0000256" key="3">
    <source>
        <dbReference type="ARBA" id="ARBA00022989"/>
    </source>
</evidence>
<evidence type="ECO:0000256" key="1">
    <source>
        <dbReference type="ARBA" id="ARBA00004141"/>
    </source>
</evidence>
<keyword evidence="2 5" id="KW-0812">Transmembrane</keyword>
<accession>A0A5B9P8L2</accession>
<evidence type="ECO:0000256" key="2">
    <source>
        <dbReference type="ARBA" id="ARBA00022692"/>
    </source>
</evidence>
<comment type="subcellular location">
    <subcellularLocation>
        <location evidence="1">Membrane</location>
        <topology evidence="1">Multi-pass membrane protein</topology>
    </subcellularLocation>
</comment>
<evidence type="ECO:0000313" key="8">
    <source>
        <dbReference type="Proteomes" id="UP000322214"/>
    </source>
</evidence>
<dbReference type="EMBL" id="CP042912">
    <property type="protein sequence ID" value="QEG21210.1"/>
    <property type="molecule type" value="Genomic_DNA"/>
</dbReference>
<gene>
    <name evidence="7" type="ORF">MFFC18_10650</name>
</gene>
<dbReference type="STRING" id="980251.GCA_001642875_01875"/>
<proteinExistence type="predicted"/>
<dbReference type="PANTHER" id="PTHR38480:SF1">
    <property type="entry name" value="SLR0254 PROTEIN"/>
    <property type="match status" value="1"/>
</dbReference>
<dbReference type="KEGG" id="mff:MFFC18_10650"/>
<keyword evidence="8" id="KW-1185">Reference proteome</keyword>
<reference evidence="7 8" key="1">
    <citation type="submission" date="2019-08" db="EMBL/GenBank/DDBJ databases">
        <title>Deep-cultivation of Planctomycetes and their phenomic and genomic characterization uncovers novel biology.</title>
        <authorList>
            <person name="Wiegand S."/>
            <person name="Jogler M."/>
            <person name="Boedeker C."/>
            <person name="Pinto D."/>
            <person name="Vollmers J."/>
            <person name="Rivas-Marin E."/>
            <person name="Kohn T."/>
            <person name="Peeters S.H."/>
            <person name="Heuer A."/>
            <person name="Rast P."/>
            <person name="Oberbeckmann S."/>
            <person name="Bunk B."/>
            <person name="Jeske O."/>
            <person name="Meyerdierks A."/>
            <person name="Storesund J.E."/>
            <person name="Kallscheuer N."/>
            <person name="Luecker S."/>
            <person name="Lage O.M."/>
            <person name="Pohl T."/>
            <person name="Merkel B.J."/>
            <person name="Hornburger P."/>
            <person name="Mueller R.-W."/>
            <person name="Bruemmer F."/>
            <person name="Labrenz M."/>
            <person name="Spormann A.M."/>
            <person name="Op den Camp H."/>
            <person name="Overmann J."/>
            <person name="Amann R."/>
            <person name="Jetten M.S.M."/>
            <person name="Mascher T."/>
            <person name="Medema M.H."/>
            <person name="Devos D.P."/>
            <person name="Kaster A.-K."/>
            <person name="Ovreas L."/>
            <person name="Rohde M."/>
            <person name="Galperin M.Y."/>
            <person name="Jogler C."/>
        </authorList>
    </citation>
    <scope>NUCLEOTIDE SEQUENCE [LARGE SCALE GENOMIC DNA]</scope>
    <source>
        <strain evidence="7 8">FC18</strain>
    </source>
</reference>
<evidence type="ECO:0000259" key="6">
    <source>
        <dbReference type="Pfam" id="PF06271"/>
    </source>
</evidence>
<keyword evidence="4 5" id="KW-0472">Membrane</keyword>
<sequence>MNAARDKPTDDAALENSGRVTDTMLLVETPEKIAFQYQLVGPFRRVLAYGLDLLFSLVGYTIVVIFFGILLSMLAAYTQGTLIGSIIGAIGQISGAIILIGYFLVYWFYGAFMEARYNGQTLGKMITKHRVLSHDGHAIDVVQALLRNFFRLLDLFPVIPFPLMSMVAGEDIPPFVPTGLFGLVTMSLSGNFRRLGDLVAGTIVVVDERKWVPELASFTDPRVEQLADELPSDFSPSQSMLRALADYVDRRRYLSPETNQDMAKGLAVRMLKKFGLPMNTDYDLLLCAMYYNAFMQFQMQEGAK</sequence>
<dbReference type="GO" id="GO:0016020">
    <property type="term" value="C:membrane"/>
    <property type="evidence" value="ECO:0007669"/>
    <property type="project" value="UniProtKB-SubCell"/>
</dbReference>
<evidence type="ECO:0000313" key="7">
    <source>
        <dbReference type="EMBL" id="QEG21210.1"/>
    </source>
</evidence>
<protein>
    <submittedName>
        <fullName evidence="7">RDD family protein</fullName>
    </submittedName>
</protein>
<dbReference type="PANTHER" id="PTHR38480">
    <property type="entry name" value="SLR0254 PROTEIN"/>
    <property type="match status" value="1"/>
</dbReference>
<dbReference type="AlphaFoldDB" id="A0A5B9P8L2"/>
<evidence type="ECO:0000256" key="4">
    <source>
        <dbReference type="ARBA" id="ARBA00023136"/>
    </source>
</evidence>
<dbReference type="RefSeq" id="WP_075081779.1">
    <property type="nucleotide sequence ID" value="NZ_CP042912.1"/>
</dbReference>
<name>A0A5B9P8L2_9BACT</name>
<feature type="domain" description="RDD" evidence="6">
    <location>
        <begin position="40"/>
        <end position="201"/>
    </location>
</feature>
<organism evidence="7 8">
    <name type="scientific">Mariniblastus fucicola</name>
    <dbReference type="NCBI Taxonomy" id="980251"/>
    <lineage>
        <taxon>Bacteria</taxon>
        <taxon>Pseudomonadati</taxon>
        <taxon>Planctomycetota</taxon>
        <taxon>Planctomycetia</taxon>
        <taxon>Pirellulales</taxon>
        <taxon>Pirellulaceae</taxon>
        <taxon>Mariniblastus</taxon>
    </lineage>
</organism>
<dbReference type="Pfam" id="PF06271">
    <property type="entry name" value="RDD"/>
    <property type="match status" value="1"/>
</dbReference>
<dbReference type="OrthoDB" id="9787732at2"/>